<dbReference type="Proteomes" id="UP000007360">
    <property type="component" value="Unassembled WGS sequence"/>
</dbReference>
<feature type="transmembrane region" description="Helical" evidence="1">
    <location>
        <begin position="96"/>
        <end position="114"/>
    </location>
</feature>
<name>K2QYC6_METFP</name>
<feature type="transmembrane region" description="Helical" evidence="1">
    <location>
        <begin position="129"/>
        <end position="149"/>
    </location>
</feature>
<keyword evidence="3" id="KW-1185">Reference proteome</keyword>
<comment type="caution">
    <text evidence="2">The sequence shown here is derived from an EMBL/GenBank/DDBJ whole genome shotgun (WGS) entry which is preliminary data.</text>
</comment>
<dbReference type="AlphaFoldDB" id="K2QYC6"/>
<accession>K2QYC6</accession>
<evidence type="ECO:0000256" key="1">
    <source>
        <dbReference type="SAM" id="Phobius"/>
    </source>
</evidence>
<keyword evidence="1" id="KW-0812">Transmembrane</keyword>
<dbReference type="RefSeq" id="WP_004031168.1">
    <property type="nucleotide sequence ID" value="NZ_AMPO01000008.1"/>
</dbReference>
<dbReference type="SUPFAM" id="SSF52309">
    <property type="entry name" value="N-(deoxy)ribosyltransferase-like"/>
    <property type="match status" value="1"/>
</dbReference>
<sequence length="151" mass="17698">MSKKVTAIRYCQWCGDPFEVRSPNQKYCPQDKKNCSREAKRESWRKASHKYRDRYKNVLTISQVYKLGSGWLSSSAKNDFNEEYLAIQKEKKRLKINGILAGTCLWGQMTWQFSIRNIFNRTSITIEGLWPLLIILVVFLASILILGNYHK</sequence>
<dbReference type="PATRIC" id="fig|1204725.3.peg.1812"/>
<keyword evidence="1" id="KW-1133">Transmembrane helix</keyword>
<protein>
    <submittedName>
        <fullName evidence="2">Uncharacterized protein</fullName>
    </submittedName>
</protein>
<reference evidence="2 3" key="1">
    <citation type="journal article" date="2012" name="J. Bacteriol.">
        <title>Draft genome sequence of Methanobacterium formicicum DSM 3637, an archaebacterium isolated from the methane producer amoeba Pelomyxa palustris.</title>
        <authorList>
            <person name="Gutierrez G."/>
        </authorList>
    </citation>
    <scope>NUCLEOTIDE SEQUENCE [LARGE SCALE GENOMIC DNA]</scope>
    <source>
        <strain evidence="3">DSM 3637 / PP1</strain>
    </source>
</reference>
<organism evidence="2 3">
    <name type="scientific">Methanobacterium formicicum (strain DSM 3637 / PP1)</name>
    <dbReference type="NCBI Taxonomy" id="1204725"/>
    <lineage>
        <taxon>Archaea</taxon>
        <taxon>Methanobacteriati</taxon>
        <taxon>Methanobacteriota</taxon>
        <taxon>Methanomada group</taxon>
        <taxon>Methanobacteria</taxon>
        <taxon>Methanobacteriales</taxon>
        <taxon>Methanobacteriaceae</taxon>
        <taxon>Methanobacterium</taxon>
    </lineage>
</organism>
<evidence type="ECO:0000313" key="3">
    <source>
        <dbReference type="Proteomes" id="UP000007360"/>
    </source>
</evidence>
<gene>
    <name evidence="2" type="ORF">A994_09001</name>
</gene>
<evidence type="ECO:0000313" key="2">
    <source>
        <dbReference type="EMBL" id="EKF85283.1"/>
    </source>
</evidence>
<proteinExistence type="predicted"/>
<keyword evidence="1" id="KW-0472">Membrane</keyword>
<dbReference type="OrthoDB" id="67308at2157"/>
<dbReference type="EMBL" id="AMPO01000008">
    <property type="protein sequence ID" value="EKF85283.1"/>
    <property type="molecule type" value="Genomic_DNA"/>
</dbReference>